<gene>
    <name evidence="2" type="ORF">E2C01_038972</name>
</gene>
<reference evidence="2 3" key="1">
    <citation type="submission" date="2019-05" db="EMBL/GenBank/DDBJ databases">
        <title>Another draft genome of Portunus trituberculatus and its Hox gene families provides insights of decapod evolution.</title>
        <authorList>
            <person name="Jeong J.-H."/>
            <person name="Song I."/>
            <person name="Kim S."/>
            <person name="Choi T."/>
            <person name="Kim D."/>
            <person name="Ryu S."/>
            <person name="Kim W."/>
        </authorList>
    </citation>
    <scope>NUCLEOTIDE SEQUENCE [LARGE SCALE GENOMIC DNA]</scope>
    <source>
        <tissue evidence="2">Muscle</tissue>
    </source>
</reference>
<sequence>MNNRPTQNGYILTPERQTDRQTDTPHTSSPYSPSLIHNNIQRNQPPPFVIGVSEPPTPSTVDPSRYFPTPRKPALEGHRCNSTEATRSNHY</sequence>
<name>A0A5B7FIB5_PORTR</name>
<dbReference type="EMBL" id="VSRR010006657">
    <property type="protein sequence ID" value="MPC45277.1"/>
    <property type="molecule type" value="Genomic_DNA"/>
</dbReference>
<comment type="caution">
    <text evidence="2">The sequence shown here is derived from an EMBL/GenBank/DDBJ whole genome shotgun (WGS) entry which is preliminary data.</text>
</comment>
<accession>A0A5B7FIB5</accession>
<evidence type="ECO:0000313" key="3">
    <source>
        <dbReference type="Proteomes" id="UP000324222"/>
    </source>
</evidence>
<dbReference type="AlphaFoldDB" id="A0A5B7FIB5"/>
<evidence type="ECO:0000256" key="1">
    <source>
        <dbReference type="SAM" id="MobiDB-lite"/>
    </source>
</evidence>
<feature type="compositionally biased region" description="Polar residues" evidence="1">
    <location>
        <begin position="1"/>
        <end position="10"/>
    </location>
</feature>
<proteinExistence type="predicted"/>
<feature type="region of interest" description="Disordered" evidence="1">
    <location>
        <begin position="1"/>
        <end position="91"/>
    </location>
</feature>
<keyword evidence="3" id="KW-1185">Reference proteome</keyword>
<evidence type="ECO:0000313" key="2">
    <source>
        <dbReference type="EMBL" id="MPC45277.1"/>
    </source>
</evidence>
<feature type="compositionally biased region" description="Polar residues" evidence="1">
    <location>
        <begin position="82"/>
        <end position="91"/>
    </location>
</feature>
<protein>
    <submittedName>
        <fullName evidence="2">Uncharacterized protein</fullName>
    </submittedName>
</protein>
<dbReference type="Proteomes" id="UP000324222">
    <property type="component" value="Unassembled WGS sequence"/>
</dbReference>
<feature type="compositionally biased region" description="Polar residues" evidence="1">
    <location>
        <begin position="24"/>
        <end position="43"/>
    </location>
</feature>
<organism evidence="2 3">
    <name type="scientific">Portunus trituberculatus</name>
    <name type="common">Swimming crab</name>
    <name type="synonym">Neptunus trituberculatus</name>
    <dbReference type="NCBI Taxonomy" id="210409"/>
    <lineage>
        <taxon>Eukaryota</taxon>
        <taxon>Metazoa</taxon>
        <taxon>Ecdysozoa</taxon>
        <taxon>Arthropoda</taxon>
        <taxon>Crustacea</taxon>
        <taxon>Multicrustacea</taxon>
        <taxon>Malacostraca</taxon>
        <taxon>Eumalacostraca</taxon>
        <taxon>Eucarida</taxon>
        <taxon>Decapoda</taxon>
        <taxon>Pleocyemata</taxon>
        <taxon>Brachyura</taxon>
        <taxon>Eubrachyura</taxon>
        <taxon>Portunoidea</taxon>
        <taxon>Portunidae</taxon>
        <taxon>Portuninae</taxon>
        <taxon>Portunus</taxon>
    </lineage>
</organism>